<evidence type="ECO:0008006" key="3">
    <source>
        <dbReference type="Google" id="ProtNLM"/>
    </source>
</evidence>
<dbReference type="Proteomes" id="UP001215280">
    <property type="component" value="Unassembled WGS sequence"/>
</dbReference>
<sequence length="78" mass="8771">ELEHFEKILVDLDLQREVLAVHDPLARLPLEISSEIFLQCLPPLPEPGAHHVPMLFLNICNAWTSIALSTPALWASIH</sequence>
<evidence type="ECO:0000313" key="2">
    <source>
        <dbReference type="Proteomes" id="UP001215280"/>
    </source>
</evidence>
<protein>
    <recommendedName>
        <fullName evidence="3">F-box domain-containing protein</fullName>
    </recommendedName>
</protein>
<reference evidence="1" key="1">
    <citation type="submission" date="2023-03" db="EMBL/GenBank/DDBJ databases">
        <title>Massive genome expansion in bonnet fungi (Mycena s.s.) driven by repeated elements and novel gene families across ecological guilds.</title>
        <authorList>
            <consortium name="Lawrence Berkeley National Laboratory"/>
            <person name="Harder C.B."/>
            <person name="Miyauchi S."/>
            <person name="Viragh M."/>
            <person name="Kuo A."/>
            <person name="Thoen E."/>
            <person name="Andreopoulos B."/>
            <person name="Lu D."/>
            <person name="Skrede I."/>
            <person name="Drula E."/>
            <person name="Henrissat B."/>
            <person name="Morin E."/>
            <person name="Kohler A."/>
            <person name="Barry K."/>
            <person name="LaButti K."/>
            <person name="Morin E."/>
            <person name="Salamov A."/>
            <person name="Lipzen A."/>
            <person name="Mereny Z."/>
            <person name="Hegedus B."/>
            <person name="Baldrian P."/>
            <person name="Stursova M."/>
            <person name="Weitz H."/>
            <person name="Taylor A."/>
            <person name="Grigoriev I.V."/>
            <person name="Nagy L.G."/>
            <person name="Martin F."/>
            <person name="Kauserud H."/>
        </authorList>
    </citation>
    <scope>NUCLEOTIDE SEQUENCE</scope>
    <source>
        <strain evidence="1">CBHHK188m</strain>
    </source>
</reference>
<gene>
    <name evidence="1" type="ORF">DFH07DRAFT_713969</name>
</gene>
<feature type="non-terminal residue" evidence="1">
    <location>
        <position position="78"/>
    </location>
</feature>
<organism evidence="1 2">
    <name type="scientific">Mycena maculata</name>
    <dbReference type="NCBI Taxonomy" id="230809"/>
    <lineage>
        <taxon>Eukaryota</taxon>
        <taxon>Fungi</taxon>
        <taxon>Dikarya</taxon>
        <taxon>Basidiomycota</taxon>
        <taxon>Agaricomycotina</taxon>
        <taxon>Agaricomycetes</taxon>
        <taxon>Agaricomycetidae</taxon>
        <taxon>Agaricales</taxon>
        <taxon>Marasmiineae</taxon>
        <taxon>Mycenaceae</taxon>
        <taxon>Mycena</taxon>
    </lineage>
</organism>
<comment type="caution">
    <text evidence="1">The sequence shown here is derived from an EMBL/GenBank/DDBJ whole genome shotgun (WGS) entry which is preliminary data.</text>
</comment>
<name>A0AAD7ISK5_9AGAR</name>
<feature type="non-terminal residue" evidence="1">
    <location>
        <position position="1"/>
    </location>
</feature>
<keyword evidence="2" id="KW-1185">Reference proteome</keyword>
<evidence type="ECO:0000313" key="1">
    <source>
        <dbReference type="EMBL" id="KAJ7748784.1"/>
    </source>
</evidence>
<accession>A0AAD7ISK5</accession>
<proteinExistence type="predicted"/>
<dbReference type="EMBL" id="JARJLG010000088">
    <property type="protein sequence ID" value="KAJ7748784.1"/>
    <property type="molecule type" value="Genomic_DNA"/>
</dbReference>
<dbReference type="AlphaFoldDB" id="A0AAD7ISK5"/>